<dbReference type="Pfam" id="PF24894">
    <property type="entry name" value="Hexapep_GlmU"/>
    <property type="match status" value="1"/>
</dbReference>
<protein>
    <submittedName>
        <fullName evidence="5">Glucose-1-phosphate adenylyltransferase</fullName>
    </submittedName>
</protein>
<dbReference type="Proteomes" id="UP000198528">
    <property type="component" value="Unassembled WGS sequence"/>
</dbReference>
<dbReference type="InterPro" id="IPR011004">
    <property type="entry name" value="Trimer_LpxA-like_sf"/>
</dbReference>
<dbReference type="SUPFAM" id="SSF51161">
    <property type="entry name" value="Trimeric LpxA-like enzymes"/>
    <property type="match status" value="1"/>
</dbReference>
<dbReference type="InterPro" id="IPR029044">
    <property type="entry name" value="Nucleotide-diphossugar_trans"/>
</dbReference>
<dbReference type="InterPro" id="IPR011831">
    <property type="entry name" value="ADP-Glc_PPase"/>
</dbReference>
<dbReference type="Gene3D" id="2.160.10.10">
    <property type="entry name" value="Hexapeptide repeat proteins"/>
    <property type="match status" value="1"/>
</dbReference>
<reference evidence="6" key="1">
    <citation type="submission" date="2016-10" db="EMBL/GenBank/DDBJ databases">
        <authorList>
            <person name="Varghese N."/>
            <person name="Submissions S."/>
        </authorList>
    </citation>
    <scope>NUCLEOTIDE SEQUENCE [LARGE SCALE GENOMIC DNA]</scope>
    <source>
        <strain evidence="6">DSM 22619</strain>
    </source>
</reference>
<dbReference type="Pfam" id="PF00483">
    <property type="entry name" value="NTP_transferase"/>
    <property type="match status" value="1"/>
</dbReference>
<dbReference type="STRING" id="604330.SAMN04489857_1969"/>
<evidence type="ECO:0000313" key="6">
    <source>
        <dbReference type="Proteomes" id="UP000198528"/>
    </source>
</evidence>
<dbReference type="CDD" id="cd02508">
    <property type="entry name" value="ADP_Glucose_PP"/>
    <property type="match status" value="1"/>
</dbReference>
<dbReference type="CDD" id="cd04651">
    <property type="entry name" value="LbH_G1P_AT_C"/>
    <property type="match status" value="1"/>
</dbReference>
<dbReference type="NCBIfam" id="TIGR02092">
    <property type="entry name" value="glgD"/>
    <property type="match status" value="1"/>
</dbReference>
<comment type="similarity">
    <text evidence="1">Belongs to the bacterial/plant glucose-1-phosphate adenylyltransferase family.</text>
</comment>
<evidence type="ECO:0000313" key="5">
    <source>
        <dbReference type="EMBL" id="SDC28799.1"/>
    </source>
</evidence>
<dbReference type="Gene3D" id="3.90.550.10">
    <property type="entry name" value="Spore Coat Polysaccharide Biosynthesis Protein SpsA, Chain A"/>
    <property type="match status" value="1"/>
</dbReference>
<keyword evidence="5" id="KW-0808">Transferase</keyword>
<accession>A0A1G6KCK2</accession>
<keyword evidence="6" id="KW-1185">Reference proteome</keyword>
<evidence type="ECO:0000256" key="1">
    <source>
        <dbReference type="ARBA" id="ARBA00010443"/>
    </source>
</evidence>
<sequence length="365" mass="40363">MEKLLGVITANYSTKYPSVLSETRPVASLPYLGRYRVVDFALSNMVNAGIRTVGMIMPYNYRSLIDHIGSGRDWDLNRKKGGLFILPGSAFGTSRTGSRFLLRDLEYNKVFLKRSDAEYVVLSSASFVYNMDYDKLIEAHKASGADITVVTQSAKGKDADVTGLSVDGTRVHGIKHGVERGEVSFLDCFVIGREFLLQLLNWYEQTDYLDLFEAMAADYERVNVQTYDFDGYVAPIFNKDNYFKSNMDMLDPTISSELFPADRTIKTKAHDNAPAKFETGSRVSNSRVSGSCRIKGTVSNSILGRNVVVETGAIVNNSIVMQSCVIKTGARVENAIVDRDNVVPAGTELKGTPEALFIKEKASVE</sequence>
<dbReference type="InterPro" id="IPR011832">
    <property type="entry name" value="GlgDAde_trans"/>
</dbReference>
<evidence type="ECO:0000259" key="3">
    <source>
        <dbReference type="Pfam" id="PF00483"/>
    </source>
</evidence>
<feature type="domain" description="Glucose-1-phosphate adenylyltransferase/Bifunctional protein GlmU-like C-terminal hexapeptide" evidence="4">
    <location>
        <begin position="279"/>
        <end position="349"/>
    </location>
</feature>
<dbReference type="GO" id="GO:0008878">
    <property type="term" value="F:glucose-1-phosphate adenylyltransferase activity"/>
    <property type="evidence" value="ECO:0007669"/>
    <property type="project" value="InterPro"/>
</dbReference>
<dbReference type="InterPro" id="IPR005835">
    <property type="entry name" value="NTP_transferase_dom"/>
</dbReference>
<dbReference type="PANTHER" id="PTHR43523">
    <property type="entry name" value="GLUCOSE-1-PHOSPHATE ADENYLYLTRANSFERASE-RELATED"/>
    <property type="match status" value="1"/>
</dbReference>
<proteinExistence type="inferred from homology"/>
<dbReference type="InterPro" id="IPR056818">
    <property type="entry name" value="GlmU/GlgC-like_hexapep"/>
</dbReference>
<gene>
    <name evidence="5" type="ORF">SAMN04487824_10778</name>
</gene>
<evidence type="ECO:0000256" key="2">
    <source>
        <dbReference type="ARBA" id="ARBA00023056"/>
    </source>
</evidence>
<keyword evidence="2" id="KW-0320">Glycogen biosynthesis</keyword>
<keyword evidence="5" id="KW-0548">Nucleotidyltransferase</keyword>
<evidence type="ECO:0000259" key="4">
    <source>
        <dbReference type="Pfam" id="PF24894"/>
    </source>
</evidence>
<dbReference type="SUPFAM" id="SSF53448">
    <property type="entry name" value="Nucleotide-diphospho-sugar transferases"/>
    <property type="match status" value="1"/>
</dbReference>
<name>A0A1G6KCK2_9ACTN</name>
<dbReference type="PANTHER" id="PTHR43523:SF6">
    <property type="entry name" value="GLYCOGEN BIOSYNTHESIS PROTEIN GLGD"/>
    <property type="match status" value="1"/>
</dbReference>
<organism evidence="5 6">
    <name type="scientific">Parafannyhessea umbonata</name>
    <dbReference type="NCBI Taxonomy" id="604330"/>
    <lineage>
        <taxon>Bacteria</taxon>
        <taxon>Bacillati</taxon>
        <taxon>Actinomycetota</taxon>
        <taxon>Coriobacteriia</taxon>
        <taxon>Coriobacteriales</taxon>
        <taxon>Atopobiaceae</taxon>
        <taxon>Parafannyhessea</taxon>
    </lineage>
</organism>
<feature type="domain" description="Nucleotidyl transferase" evidence="3">
    <location>
        <begin position="20"/>
        <end position="156"/>
    </location>
</feature>
<dbReference type="GO" id="GO:0005978">
    <property type="term" value="P:glycogen biosynthetic process"/>
    <property type="evidence" value="ECO:0007669"/>
    <property type="project" value="UniProtKB-KW"/>
</dbReference>
<dbReference type="EMBL" id="FMZL01000007">
    <property type="protein sequence ID" value="SDC28799.1"/>
    <property type="molecule type" value="Genomic_DNA"/>
</dbReference>
<dbReference type="AlphaFoldDB" id="A0A1G6KCK2"/>
<dbReference type="RefSeq" id="WP_090846100.1">
    <property type="nucleotide sequence ID" value="NZ_FMZL01000007.1"/>
</dbReference>